<evidence type="ECO:0000313" key="1">
    <source>
        <dbReference type="EMBL" id="KRT82970.1"/>
    </source>
</evidence>
<evidence type="ECO:0000313" key="2">
    <source>
        <dbReference type="Proteomes" id="UP000051574"/>
    </source>
</evidence>
<dbReference type="OrthoDB" id="5970620at2759"/>
<reference evidence="1 2" key="1">
    <citation type="submission" date="2015-09" db="EMBL/GenBank/DDBJ databases">
        <title>Draft genome of the scarab beetle Oryctes borbonicus.</title>
        <authorList>
            <person name="Meyer J.M."/>
            <person name="Markov G.V."/>
            <person name="Baskaran P."/>
            <person name="Herrmann M."/>
            <person name="Sommer R.J."/>
            <person name="Roedelsperger C."/>
        </authorList>
    </citation>
    <scope>NUCLEOTIDE SEQUENCE [LARGE SCALE GENOMIC DNA]</scope>
    <source>
        <strain evidence="1">OB123</strain>
        <tissue evidence="1">Whole animal</tissue>
    </source>
</reference>
<dbReference type="InterPro" id="IPR019322">
    <property type="entry name" value="TIMM29"/>
</dbReference>
<dbReference type="EMBL" id="LJIG01009493">
    <property type="protein sequence ID" value="KRT82970.1"/>
    <property type="molecule type" value="Genomic_DNA"/>
</dbReference>
<dbReference type="GO" id="GO:0045039">
    <property type="term" value="P:protein insertion into mitochondrial inner membrane"/>
    <property type="evidence" value="ECO:0007669"/>
    <property type="project" value="TreeGrafter"/>
</dbReference>
<protein>
    <submittedName>
        <fullName evidence="1">Uncharacterized protein</fullName>
    </submittedName>
</protein>
<proteinExistence type="predicted"/>
<dbReference type="PANTHER" id="PTHR21435:SF1">
    <property type="entry name" value="MITOCHONDRIAL IMPORT INNER MEMBRANE TRANSLOCASE SUBUNIT TIM29"/>
    <property type="match status" value="1"/>
</dbReference>
<keyword evidence="2" id="KW-1185">Reference proteome</keyword>
<dbReference type="AlphaFoldDB" id="A0A0T6B6H4"/>
<dbReference type="PANTHER" id="PTHR21435">
    <property type="entry name" value="MITOCHONDRIAL IMPORT INNER MEMBRANE TRANSLOCASE SUBUNIT TIM29"/>
    <property type="match status" value="1"/>
</dbReference>
<dbReference type="Proteomes" id="UP000051574">
    <property type="component" value="Unassembled WGS sequence"/>
</dbReference>
<dbReference type="GO" id="GO:0042721">
    <property type="term" value="C:TIM22 mitochondrial import inner membrane insertion complex"/>
    <property type="evidence" value="ECO:0007669"/>
    <property type="project" value="InterPro"/>
</dbReference>
<organism evidence="1 2">
    <name type="scientific">Oryctes borbonicus</name>
    <dbReference type="NCBI Taxonomy" id="1629725"/>
    <lineage>
        <taxon>Eukaryota</taxon>
        <taxon>Metazoa</taxon>
        <taxon>Ecdysozoa</taxon>
        <taxon>Arthropoda</taxon>
        <taxon>Hexapoda</taxon>
        <taxon>Insecta</taxon>
        <taxon>Pterygota</taxon>
        <taxon>Neoptera</taxon>
        <taxon>Endopterygota</taxon>
        <taxon>Coleoptera</taxon>
        <taxon>Polyphaga</taxon>
        <taxon>Scarabaeiformia</taxon>
        <taxon>Scarabaeidae</taxon>
        <taxon>Dynastinae</taxon>
        <taxon>Oryctes</taxon>
    </lineage>
</organism>
<accession>A0A0T6B6H4</accession>
<comment type="caution">
    <text evidence="1">The sequence shown here is derived from an EMBL/GenBank/DDBJ whole genome shotgun (WGS) entry which is preliminary data.</text>
</comment>
<gene>
    <name evidence="1" type="ORF">AMK59_4639</name>
</gene>
<sequence length="116" mass="13356">MFGLRTKTMNLISSVKQSTQLVTQKSSNIIIKFNKRIEGTMVENWVKYWKTVCKDYKDVAVDLKTDVKRKPVKSMVILSGLGFAIFCAKHNPDERHFKNTFIKYVEFLPKSCGSCV</sequence>
<name>A0A0T6B6H4_9SCAR</name>
<dbReference type="Pfam" id="PF10171">
    <property type="entry name" value="Tim29"/>
    <property type="match status" value="1"/>
</dbReference>